<evidence type="ECO:0000256" key="1">
    <source>
        <dbReference type="SAM" id="SignalP"/>
    </source>
</evidence>
<protein>
    <recommendedName>
        <fullName evidence="4">DUF5329 domain-containing protein</fullName>
    </recommendedName>
</protein>
<feature type="signal peptide" evidence="1">
    <location>
        <begin position="1"/>
        <end position="23"/>
    </location>
</feature>
<dbReference type="RefSeq" id="WP_204733248.1">
    <property type="nucleotide sequence ID" value="NZ_JAVDWE010000004.1"/>
</dbReference>
<feature type="chain" id="PRO_5047493941" description="DUF5329 domain-containing protein" evidence="1">
    <location>
        <begin position="24"/>
        <end position="130"/>
    </location>
</feature>
<evidence type="ECO:0000313" key="2">
    <source>
        <dbReference type="EMBL" id="MDR7094031.1"/>
    </source>
</evidence>
<proteinExistence type="predicted"/>
<evidence type="ECO:0000313" key="3">
    <source>
        <dbReference type="Proteomes" id="UP001265550"/>
    </source>
</evidence>
<sequence length="130" mass="14430">MTRRHRFAIVLTTALVWSATVFAQSTPAPVRAEIDAMLNRLETSGCRFQRNGSWHDGARAKAHLLDKLEYIEKRGTLRNAEQFIELAASRSSLSGRAYQVGCEGAAPVESRQWLGEQLRAIRGNAGGHRP</sequence>
<reference evidence="2 3" key="1">
    <citation type="submission" date="2023-07" db="EMBL/GenBank/DDBJ databases">
        <title>Sorghum-associated microbial communities from plants grown in Nebraska, USA.</title>
        <authorList>
            <person name="Schachtman D."/>
        </authorList>
    </citation>
    <scope>NUCLEOTIDE SEQUENCE [LARGE SCALE GENOMIC DNA]</scope>
    <source>
        <strain evidence="2 3">BE240</strain>
    </source>
</reference>
<gene>
    <name evidence="2" type="ORF">J2X09_001769</name>
</gene>
<accession>A0ABU1V975</accession>
<organism evidence="2 3">
    <name type="scientific">Hydrogenophaga laconesensis</name>
    <dbReference type="NCBI Taxonomy" id="1805971"/>
    <lineage>
        <taxon>Bacteria</taxon>
        <taxon>Pseudomonadati</taxon>
        <taxon>Pseudomonadota</taxon>
        <taxon>Betaproteobacteria</taxon>
        <taxon>Burkholderiales</taxon>
        <taxon>Comamonadaceae</taxon>
        <taxon>Hydrogenophaga</taxon>
    </lineage>
</organism>
<dbReference type="Proteomes" id="UP001265550">
    <property type="component" value="Unassembled WGS sequence"/>
</dbReference>
<comment type="caution">
    <text evidence="2">The sequence shown here is derived from an EMBL/GenBank/DDBJ whole genome shotgun (WGS) entry which is preliminary data.</text>
</comment>
<evidence type="ECO:0008006" key="4">
    <source>
        <dbReference type="Google" id="ProtNLM"/>
    </source>
</evidence>
<dbReference type="EMBL" id="JAVDWE010000004">
    <property type="protein sequence ID" value="MDR7094031.1"/>
    <property type="molecule type" value="Genomic_DNA"/>
</dbReference>
<keyword evidence="1" id="KW-0732">Signal</keyword>
<dbReference type="InterPro" id="IPR035242">
    <property type="entry name" value="DUF5329"/>
</dbReference>
<name>A0ABU1V975_9BURK</name>
<keyword evidence="3" id="KW-1185">Reference proteome</keyword>
<dbReference type="Pfam" id="PF17263">
    <property type="entry name" value="DUF5329"/>
    <property type="match status" value="1"/>
</dbReference>